<evidence type="ECO:0000313" key="2">
    <source>
        <dbReference type="Proteomes" id="UP000290932"/>
    </source>
</evidence>
<accession>A0A498GYP9</accession>
<organism evidence="1 2">
    <name type="scientific">Methanoculleus taiwanensis</name>
    <dbReference type="NCBI Taxonomy" id="1550565"/>
    <lineage>
        <taxon>Archaea</taxon>
        <taxon>Methanobacteriati</taxon>
        <taxon>Methanobacteriota</taxon>
        <taxon>Stenosarchaea group</taxon>
        <taxon>Methanomicrobia</taxon>
        <taxon>Methanomicrobiales</taxon>
        <taxon>Methanomicrobiaceae</taxon>
        <taxon>Methanoculleus</taxon>
    </lineage>
</organism>
<evidence type="ECO:0000313" key="1">
    <source>
        <dbReference type="EMBL" id="RXE55809.1"/>
    </source>
</evidence>
<dbReference type="AlphaFoldDB" id="A0A498GYP9"/>
<proteinExistence type="predicted"/>
<gene>
    <name evidence="1" type="ORF">ABH15_06165</name>
</gene>
<sequence length="273" mass="30246">MIFPAHCKEVGYDAGHRPCGERVYFLTRYIIRETEDGHEVLEVELDRTGTGLMRKVTGLRLLAAGDDVVCYPDRVQLHDRRGLVEKALRSGRRCTIFTGYDEHTSFVLDPDLSGFLRLHVYDIEPPRPHLAATIRDLEACGLFGDLEVVFVEHLRDIVGIDADVFPCRAAGFSRTLDADAVHSGDRVAGCMTGRDLVRECYGEAFELENTCPLSLVAEEPFIARCCRSEREGVGTYDGKFGAVVHWGATPAAIAGAVTEVVRRWRCDGADSGR</sequence>
<comment type="caution">
    <text evidence="1">The sequence shown here is derived from an EMBL/GenBank/DDBJ whole genome shotgun (WGS) entry which is preliminary data.</text>
</comment>
<dbReference type="Pfam" id="PF24830">
    <property type="entry name" value="DUF7714"/>
    <property type="match status" value="1"/>
</dbReference>
<dbReference type="Proteomes" id="UP000290932">
    <property type="component" value="Unassembled WGS sequence"/>
</dbReference>
<keyword evidence="2" id="KW-1185">Reference proteome</keyword>
<dbReference type="OrthoDB" id="52943at2157"/>
<reference evidence="1 2" key="1">
    <citation type="journal article" date="2015" name="Int. J. Syst. Evol. Microbiol.">
        <title>Methanoculleus taiwanensis sp. nov., a methanogen isolated from deep marine sediment at the deformation front area near Taiwan.</title>
        <authorList>
            <person name="Weng C.Y."/>
            <person name="Chen S.C."/>
            <person name="Lai M.C."/>
            <person name="Wu S.Y."/>
            <person name="Lin S."/>
            <person name="Yang T.F."/>
            <person name="Chen P.C."/>
        </authorList>
    </citation>
    <scope>NUCLEOTIDE SEQUENCE [LARGE SCALE GENOMIC DNA]</scope>
    <source>
        <strain evidence="1 2">CYW4</strain>
    </source>
</reference>
<protein>
    <submittedName>
        <fullName evidence="1">Uncharacterized protein</fullName>
    </submittedName>
</protein>
<dbReference type="EMBL" id="LHQS01000002">
    <property type="protein sequence ID" value="RXE55809.1"/>
    <property type="molecule type" value="Genomic_DNA"/>
</dbReference>
<name>A0A498GYP9_9EURY</name>
<dbReference type="RefSeq" id="WP_128693509.1">
    <property type="nucleotide sequence ID" value="NZ_LHQS01000002.1"/>
</dbReference>
<dbReference type="InterPro" id="IPR056131">
    <property type="entry name" value="DUF7714"/>
</dbReference>